<evidence type="ECO:0000313" key="1">
    <source>
        <dbReference type="EMBL" id="MEJ8640342.1"/>
    </source>
</evidence>
<sequence length="47" mass="5253">MAMWRIGTTVIHKVLEAEVTASLPAVLRTDDTALLKRYPWPGPGFSR</sequence>
<accession>A0ABU8TXK0</accession>
<comment type="caution">
    <text evidence="1">The sequence shown here is derived from an EMBL/GenBank/DDBJ whole genome shotgun (WGS) entry which is preliminary data.</text>
</comment>
<dbReference type="Proteomes" id="UP001382904">
    <property type="component" value="Unassembled WGS sequence"/>
</dbReference>
<evidence type="ECO:0000313" key="2">
    <source>
        <dbReference type="Proteomes" id="UP001382904"/>
    </source>
</evidence>
<name>A0ABU8TXK0_9ACTN</name>
<gene>
    <name evidence="1" type="ORF">WKI68_00685</name>
</gene>
<protein>
    <submittedName>
        <fullName evidence="1">Uncharacterized protein</fullName>
    </submittedName>
</protein>
<reference evidence="1 2" key="1">
    <citation type="submission" date="2024-03" db="EMBL/GenBank/DDBJ databases">
        <title>Novel Streptomyces species of biotechnological and ecological value are a feature of Machair soil.</title>
        <authorList>
            <person name="Prole J.R."/>
            <person name="Goodfellow M."/>
            <person name="Allenby N."/>
            <person name="Ward A.C."/>
        </authorList>
    </citation>
    <scope>NUCLEOTIDE SEQUENCE [LARGE SCALE GENOMIC DNA]</scope>
    <source>
        <strain evidence="1 2">MS1.HAVA.3</strain>
    </source>
</reference>
<proteinExistence type="predicted"/>
<dbReference type="EMBL" id="JBBKAM010000002">
    <property type="protein sequence ID" value="MEJ8640342.1"/>
    <property type="molecule type" value="Genomic_DNA"/>
</dbReference>
<organism evidence="1 2">
    <name type="scientific">Streptomyces caledonius</name>
    <dbReference type="NCBI Taxonomy" id="3134107"/>
    <lineage>
        <taxon>Bacteria</taxon>
        <taxon>Bacillati</taxon>
        <taxon>Actinomycetota</taxon>
        <taxon>Actinomycetes</taxon>
        <taxon>Kitasatosporales</taxon>
        <taxon>Streptomycetaceae</taxon>
        <taxon>Streptomyces</taxon>
    </lineage>
</organism>
<keyword evidence="2" id="KW-1185">Reference proteome</keyword>